<name>A0A8T2PXK5_9TELE</name>
<keyword evidence="4" id="KW-1185">Reference proteome</keyword>
<gene>
    <name evidence="3" type="ORF">JZ751_000865</name>
    <name evidence="2" type="ORF">JZ751_016911</name>
</gene>
<comment type="caution">
    <text evidence="3">The sequence shown here is derived from an EMBL/GenBank/DDBJ whole genome shotgun (WGS) entry which is preliminary data.</text>
</comment>
<sequence>MRREGDGEREAELGRERESERWSLDQFPEAQSMNAFDFYQSSKYETGRTESVRRLIAATSVSPDGLRGVCARVYENQAHALLRIQRASGRDRSVSRIHTSDRSRRGNIYENQTSDVEKMDKERKIGNI</sequence>
<organism evidence="3 4">
    <name type="scientific">Albula glossodonta</name>
    <name type="common">roundjaw bonefish</name>
    <dbReference type="NCBI Taxonomy" id="121402"/>
    <lineage>
        <taxon>Eukaryota</taxon>
        <taxon>Metazoa</taxon>
        <taxon>Chordata</taxon>
        <taxon>Craniata</taxon>
        <taxon>Vertebrata</taxon>
        <taxon>Euteleostomi</taxon>
        <taxon>Actinopterygii</taxon>
        <taxon>Neopterygii</taxon>
        <taxon>Teleostei</taxon>
        <taxon>Albuliformes</taxon>
        <taxon>Albulidae</taxon>
        <taxon>Albula</taxon>
    </lineage>
</organism>
<evidence type="ECO:0000256" key="1">
    <source>
        <dbReference type="SAM" id="MobiDB-lite"/>
    </source>
</evidence>
<dbReference type="EMBL" id="JAFBMS010000001">
    <property type="protein sequence ID" value="KAG9356021.1"/>
    <property type="molecule type" value="Genomic_DNA"/>
</dbReference>
<feature type="region of interest" description="Disordered" evidence="1">
    <location>
        <begin position="1"/>
        <end position="26"/>
    </location>
</feature>
<feature type="compositionally biased region" description="Basic and acidic residues" evidence="1">
    <location>
        <begin position="115"/>
        <end position="128"/>
    </location>
</feature>
<proteinExistence type="predicted"/>
<dbReference type="EMBL" id="JAFBMS010000284">
    <property type="protein sequence ID" value="KAG9331828.1"/>
    <property type="molecule type" value="Genomic_DNA"/>
</dbReference>
<feature type="compositionally biased region" description="Basic and acidic residues" evidence="1">
    <location>
        <begin position="88"/>
        <end position="104"/>
    </location>
</feature>
<accession>A0A8T2PXK5</accession>
<evidence type="ECO:0000313" key="2">
    <source>
        <dbReference type="EMBL" id="KAG9331828.1"/>
    </source>
</evidence>
<dbReference type="AlphaFoldDB" id="A0A8T2PXK5"/>
<evidence type="ECO:0000313" key="3">
    <source>
        <dbReference type="EMBL" id="KAG9356021.1"/>
    </source>
</evidence>
<feature type="region of interest" description="Disordered" evidence="1">
    <location>
        <begin position="86"/>
        <end position="128"/>
    </location>
</feature>
<protein>
    <submittedName>
        <fullName evidence="3">Uncharacterized protein</fullName>
    </submittedName>
</protein>
<feature type="compositionally biased region" description="Basic and acidic residues" evidence="1">
    <location>
        <begin position="1"/>
        <end position="23"/>
    </location>
</feature>
<dbReference type="Proteomes" id="UP000824540">
    <property type="component" value="Unassembled WGS sequence"/>
</dbReference>
<reference evidence="3" key="1">
    <citation type="thesis" date="2021" institute="BYU ScholarsArchive" country="Provo, UT, USA">
        <title>Applications of and Algorithms for Genome Assembly and Genomic Analyses with an Emphasis on Marine Teleosts.</title>
        <authorList>
            <person name="Pickett B.D."/>
        </authorList>
    </citation>
    <scope>NUCLEOTIDE SEQUENCE</scope>
    <source>
        <strain evidence="3">HI-2016</strain>
    </source>
</reference>
<evidence type="ECO:0000313" key="4">
    <source>
        <dbReference type="Proteomes" id="UP000824540"/>
    </source>
</evidence>